<dbReference type="PANTHER" id="PTHR11002:SF76">
    <property type="entry name" value="CARBONIC ANHYDRASE"/>
    <property type="match status" value="1"/>
</dbReference>
<evidence type="ECO:0000313" key="10">
    <source>
        <dbReference type="Proteomes" id="UP000011761"/>
    </source>
</evidence>
<gene>
    <name evidence="9" type="ORF">BAUCODRAFT_155526</name>
</gene>
<accession>M2MNS4</accession>
<dbReference type="GO" id="GO:0008270">
    <property type="term" value="F:zinc ion binding"/>
    <property type="evidence" value="ECO:0007669"/>
    <property type="project" value="UniProtKB-UniRule"/>
</dbReference>
<keyword evidence="4 7" id="KW-0862">Zinc</keyword>
<organism evidence="9 10">
    <name type="scientific">Baudoinia panamericana (strain UAMH 10762)</name>
    <name type="common">Angels' share fungus</name>
    <name type="synonym">Baudoinia compniacensis (strain UAMH 10762)</name>
    <dbReference type="NCBI Taxonomy" id="717646"/>
    <lineage>
        <taxon>Eukaryota</taxon>
        <taxon>Fungi</taxon>
        <taxon>Dikarya</taxon>
        <taxon>Ascomycota</taxon>
        <taxon>Pezizomycotina</taxon>
        <taxon>Dothideomycetes</taxon>
        <taxon>Dothideomycetidae</taxon>
        <taxon>Mycosphaerellales</taxon>
        <taxon>Teratosphaeriaceae</taxon>
        <taxon>Baudoinia</taxon>
    </lineage>
</organism>
<dbReference type="HOGENOM" id="CLU_053879_3_1_1"/>
<dbReference type="KEGG" id="bcom:BAUCODRAFT_155526"/>
<dbReference type="Pfam" id="PF00484">
    <property type="entry name" value="Pro_CA"/>
    <property type="match status" value="1"/>
</dbReference>
<feature type="binding site" evidence="7">
    <location>
        <position position="69"/>
    </location>
    <ligand>
        <name>Zn(2+)</name>
        <dbReference type="ChEBI" id="CHEBI:29105"/>
    </ligand>
</feature>
<dbReference type="GO" id="GO:0004089">
    <property type="term" value="F:carbonate dehydratase activity"/>
    <property type="evidence" value="ECO:0007669"/>
    <property type="project" value="UniProtKB-UniRule"/>
</dbReference>
<evidence type="ECO:0000313" key="9">
    <source>
        <dbReference type="EMBL" id="EMC98341.1"/>
    </source>
</evidence>
<keyword evidence="3 7" id="KW-0479">Metal-binding</keyword>
<evidence type="ECO:0000256" key="5">
    <source>
        <dbReference type="ARBA" id="ARBA00023239"/>
    </source>
</evidence>
<dbReference type="Gene3D" id="3.40.1050.10">
    <property type="entry name" value="Carbonic anhydrase"/>
    <property type="match status" value="1"/>
</dbReference>
<dbReference type="OrthoDB" id="10248475at2759"/>
<name>M2MNS4_BAUPA</name>
<evidence type="ECO:0000256" key="6">
    <source>
        <dbReference type="ARBA" id="ARBA00048348"/>
    </source>
</evidence>
<protein>
    <recommendedName>
        <fullName evidence="2 8">Carbonic anhydrase</fullName>
        <ecNumber evidence="2 8">4.2.1.1</ecNumber>
    </recommendedName>
    <alternativeName>
        <fullName evidence="8">Carbonate dehydratase</fullName>
    </alternativeName>
</protein>
<dbReference type="PROSITE" id="PS00705">
    <property type="entry name" value="PROK_CO2_ANHYDRASE_2"/>
    <property type="match status" value="1"/>
</dbReference>
<proteinExistence type="inferred from homology"/>
<dbReference type="SMART" id="SM00947">
    <property type="entry name" value="Pro_CA"/>
    <property type="match status" value="1"/>
</dbReference>
<dbReference type="GO" id="GO:0034599">
    <property type="term" value="P:cellular response to oxidative stress"/>
    <property type="evidence" value="ECO:0007669"/>
    <property type="project" value="TreeGrafter"/>
</dbReference>
<evidence type="ECO:0000256" key="7">
    <source>
        <dbReference type="PIRSR" id="PIRSR601765-1"/>
    </source>
</evidence>
<evidence type="ECO:0000256" key="4">
    <source>
        <dbReference type="ARBA" id="ARBA00022833"/>
    </source>
</evidence>
<dbReference type="InterPro" id="IPR001765">
    <property type="entry name" value="Carbonic_anhydrase"/>
</dbReference>
<dbReference type="GO" id="GO:0005737">
    <property type="term" value="C:cytoplasm"/>
    <property type="evidence" value="ECO:0007669"/>
    <property type="project" value="TreeGrafter"/>
</dbReference>
<dbReference type="eggNOG" id="KOG1578">
    <property type="taxonomic scope" value="Eukaryota"/>
</dbReference>
<dbReference type="GO" id="GO:0015976">
    <property type="term" value="P:carbon utilization"/>
    <property type="evidence" value="ECO:0007669"/>
    <property type="project" value="InterPro"/>
</dbReference>
<evidence type="ECO:0000256" key="8">
    <source>
        <dbReference type="RuleBase" id="RU003956"/>
    </source>
</evidence>
<sequence length="237" mass="25888">MVMQSQTKTTEVSPSEPVNAVLVAGFANSAFKRALESNQQWAQKVSQSDPDFFPTCAKGQAPAILWLGCSDSRTPETTVLGLKPGDVFTHRNIANIVSPTDLSLLSVVEYAVAHIKVKHVVLCGHTSCGGVAGCLANMKLGGPLDIWLQPMRVLREQHVDELEKLEGAEKTTYMSKLNVQAGVDVLRRMPTIIDAMRSRGMQVHGVIYDLASGIVEEVDCDEHEDITAKREAAFERK</sequence>
<dbReference type="InterPro" id="IPR015892">
    <property type="entry name" value="Carbonic_anhydrase_CS"/>
</dbReference>
<feature type="binding site" evidence="7">
    <location>
        <position position="71"/>
    </location>
    <ligand>
        <name>Zn(2+)</name>
        <dbReference type="ChEBI" id="CHEBI:29105"/>
    </ligand>
</feature>
<dbReference type="Proteomes" id="UP000011761">
    <property type="component" value="Unassembled WGS sequence"/>
</dbReference>
<dbReference type="AlphaFoldDB" id="M2MNS4"/>
<dbReference type="SUPFAM" id="SSF53056">
    <property type="entry name" value="beta-carbonic anhydrase, cab"/>
    <property type="match status" value="1"/>
</dbReference>
<dbReference type="GO" id="GO:0071244">
    <property type="term" value="P:cellular response to carbon dioxide"/>
    <property type="evidence" value="ECO:0007669"/>
    <property type="project" value="TreeGrafter"/>
</dbReference>
<dbReference type="EC" id="4.2.1.1" evidence="2 8"/>
<evidence type="ECO:0000256" key="3">
    <source>
        <dbReference type="ARBA" id="ARBA00022723"/>
    </source>
</evidence>
<feature type="binding site" evidence="7">
    <location>
        <position position="128"/>
    </location>
    <ligand>
        <name>Zn(2+)</name>
        <dbReference type="ChEBI" id="CHEBI:29105"/>
    </ligand>
</feature>
<keyword evidence="10" id="KW-1185">Reference proteome</keyword>
<evidence type="ECO:0000256" key="2">
    <source>
        <dbReference type="ARBA" id="ARBA00012925"/>
    </source>
</evidence>
<comment type="catalytic activity">
    <reaction evidence="6 8">
        <text>hydrogencarbonate + H(+) = CO2 + H2O</text>
        <dbReference type="Rhea" id="RHEA:10748"/>
        <dbReference type="ChEBI" id="CHEBI:15377"/>
        <dbReference type="ChEBI" id="CHEBI:15378"/>
        <dbReference type="ChEBI" id="CHEBI:16526"/>
        <dbReference type="ChEBI" id="CHEBI:17544"/>
        <dbReference type="EC" id="4.2.1.1"/>
    </reaction>
</comment>
<keyword evidence="5 8" id="KW-0456">Lyase</keyword>
<evidence type="ECO:0000256" key="1">
    <source>
        <dbReference type="ARBA" id="ARBA00006217"/>
    </source>
</evidence>
<dbReference type="PANTHER" id="PTHR11002">
    <property type="entry name" value="CARBONIC ANHYDRASE"/>
    <property type="match status" value="1"/>
</dbReference>
<dbReference type="RefSeq" id="XP_007675006.1">
    <property type="nucleotide sequence ID" value="XM_007676816.1"/>
</dbReference>
<dbReference type="InterPro" id="IPR036874">
    <property type="entry name" value="Carbonic_anhydrase_sf"/>
</dbReference>
<comment type="cofactor">
    <cofactor evidence="7">
        <name>Zn(2+)</name>
        <dbReference type="ChEBI" id="CHEBI:29105"/>
    </cofactor>
    <text evidence="7">Binds 1 zinc ion per subunit.</text>
</comment>
<reference evidence="9 10" key="1">
    <citation type="journal article" date="2012" name="PLoS Pathog.">
        <title>Diverse lifestyles and strategies of plant pathogenesis encoded in the genomes of eighteen Dothideomycetes fungi.</title>
        <authorList>
            <person name="Ohm R.A."/>
            <person name="Feau N."/>
            <person name="Henrissat B."/>
            <person name="Schoch C.L."/>
            <person name="Horwitz B.A."/>
            <person name="Barry K.W."/>
            <person name="Condon B.J."/>
            <person name="Copeland A.C."/>
            <person name="Dhillon B."/>
            <person name="Glaser F."/>
            <person name="Hesse C.N."/>
            <person name="Kosti I."/>
            <person name="LaButti K."/>
            <person name="Lindquist E.A."/>
            <person name="Lucas S."/>
            <person name="Salamov A.A."/>
            <person name="Bradshaw R.E."/>
            <person name="Ciuffetti L."/>
            <person name="Hamelin R.C."/>
            <person name="Kema G.H.J."/>
            <person name="Lawrence C."/>
            <person name="Scott J.A."/>
            <person name="Spatafora J.W."/>
            <person name="Turgeon B.G."/>
            <person name="de Wit P.J.G.M."/>
            <person name="Zhong S."/>
            <person name="Goodwin S.B."/>
            <person name="Grigoriev I.V."/>
        </authorList>
    </citation>
    <scope>NUCLEOTIDE SEQUENCE [LARGE SCALE GENOMIC DNA]</scope>
    <source>
        <strain evidence="9 10">UAMH 10762</strain>
    </source>
</reference>
<dbReference type="OMA" id="NVAWAHE"/>
<dbReference type="EMBL" id="KB445553">
    <property type="protein sequence ID" value="EMC98341.1"/>
    <property type="molecule type" value="Genomic_DNA"/>
</dbReference>
<dbReference type="GeneID" id="19109305"/>
<feature type="binding site" evidence="7">
    <location>
        <position position="125"/>
    </location>
    <ligand>
        <name>Zn(2+)</name>
        <dbReference type="ChEBI" id="CHEBI:29105"/>
    </ligand>
</feature>
<comment type="function">
    <text evidence="8">Reversible hydration of carbon dioxide.</text>
</comment>
<dbReference type="CDD" id="cd00883">
    <property type="entry name" value="beta_CA_cladeA"/>
    <property type="match status" value="1"/>
</dbReference>
<dbReference type="STRING" id="717646.M2MNS4"/>
<comment type="similarity">
    <text evidence="1 8">Belongs to the beta-class carbonic anhydrase family.</text>
</comment>